<gene>
    <name evidence="3" type="ORF">BPAE_0028g00060</name>
</gene>
<feature type="region of interest" description="Disordered" evidence="2">
    <location>
        <begin position="1"/>
        <end position="27"/>
    </location>
</feature>
<proteinExistence type="predicted"/>
<sequence length="673" mass="77320">MDTLRRMDGETMNHDEQAEAYKVSDRDNSGNVASKMALNHDSKIMRSYKYLEALADDPALLLSLIFNRGNNHPSTYVAFDSSQVDHGWSIGHVWAVYRPDCVIMHGREYGVLPDWDKNAAHRKDIIGFPRAHLILRAQNKTMEILRRIVEQLVANYDGLEQLDICTRFQFHIPAIHGFFSGYEIEPYGPPQRFDIERLLSSARVALDTKQAHIELLQMDPAYSKRWLNLSGDEKVIRDPSFNFKTNHIQTGDLIRELMIMRNWRNLVSEIEKLRGVYYSTAVNDFTKGEPPPLEYNKALCDLEVLLYNCMEDSCAVTGYVLSQRPGFSKSSVKYFDEDLLHYCLSMVIGAPDEKYRPNRSLMFRYLNGYFQQATKEQRARVDEPLSMFYFDWVTLHEIDKMISRHGRHEVQHQQHMEENGSEDSESDTEDWDPIEMELHNTEAPKEFSKLPLPSGEKDETWIACGMNSRIALSKMWKGTREFFRATLEHDGHQSQNRSALQANKKVNKVIAEVQTVWGVEDSNAFQAPHNKEKTKTRAVAPTQAGDTVQAVLAVSAVEKVDATTTELQIKVDIKTLGVFTSMYSDPDGGQDNGTVSWKDFRRAMCKAGFESWEGRGTAVEFQPAAHLDWGDSKKIGYHRPHPNPYFDLIQLRGLDKRLNKHFGFNRNTFVLKE</sequence>
<comment type="caution">
    <text evidence="3">The sequence shown here is derived from an EMBL/GenBank/DDBJ whole genome shotgun (WGS) entry which is preliminary data.</text>
</comment>
<evidence type="ECO:0000313" key="3">
    <source>
        <dbReference type="EMBL" id="TGO28359.1"/>
    </source>
</evidence>
<feature type="compositionally biased region" description="Basic and acidic residues" evidence="2">
    <location>
        <begin position="405"/>
        <end position="418"/>
    </location>
</feature>
<dbReference type="Proteomes" id="UP000297910">
    <property type="component" value="Unassembled WGS sequence"/>
</dbReference>
<feature type="coiled-coil region" evidence="1">
    <location>
        <begin position="135"/>
        <end position="162"/>
    </location>
</feature>
<protein>
    <submittedName>
        <fullName evidence="3">Uncharacterized protein</fullName>
    </submittedName>
</protein>
<evidence type="ECO:0000313" key="4">
    <source>
        <dbReference type="Proteomes" id="UP000297910"/>
    </source>
</evidence>
<name>A0A4Z1FZQ3_9HELO</name>
<reference evidence="3 4" key="1">
    <citation type="submission" date="2017-12" db="EMBL/GenBank/DDBJ databases">
        <title>Comparative genomics of Botrytis spp.</title>
        <authorList>
            <person name="Valero-Jimenez C.A."/>
            <person name="Tapia P."/>
            <person name="Veloso J."/>
            <person name="Silva-Moreno E."/>
            <person name="Staats M."/>
            <person name="Valdes J.H."/>
            <person name="Van Kan J.A.L."/>
        </authorList>
    </citation>
    <scope>NUCLEOTIDE SEQUENCE [LARGE SCALE GENOMIC DNA]</scope>
    <source>
        <strain evidence="3 4">Bp0003</strain>
    </source>
</reference>
<evidence type="ECO:0000256" key="1">
    <source>
        <dbReference type="SAM" id="Coils"/>
    </source>
</evidence>
<feature type="compositionally biased region" description="Acidic residues" evidence="2">
    <location>
        <begin position="419"/>
        <end position="430"/>
    </location>
</feature>
<dbReference type="PANTHER" id="PTHR40788">
    <property type="entry name" value="CLR5 DOMAIN-CONTAINING PROTEIN-RELATED"/>
    <property type="match status" value="1"/>
</dbReference>
<feature type="region of interest" description="Disordered" evidence="2">
    <location>
        <begin position="405"/>
        <end position="430"/>
    </location>
</feature>
<organism evidence="3 4">
    <name type="scientific">Botrytis paeoniae</name>
    <dbReference type="NCBI Taxonomy" id="278948"/>
    <lineage>
        <taxon>Eukaryota</taxon>
        <taxon>Fungi</taxon>
        <taxon>Dikarya</taxon>
        <taxon>Ascomycota</taxon>
        <taxon>Pezizomycotina</taxon>
        <taxon>Leotiomycetes</taxon>
        <taxon>Helotiales</taxon>
        <taxon>Sclerotiniaceae</taxon>
        <taxon>Botrytis</taxon>
    </lineage>
</organism>
<keyword evidence="4" id="KW-1185">Reference proteome</keyword>
<accession>A0A4Z1FZQ3</accession>
<evidence type="ECO:0000256" key="2">
    <source>
        <dbReference type="SAM" id="MobiDB-lite"/>
    </source>
</evidence>
<dbReference type="EMBL" id="PQXI01000028">
    <property type="protein sequence ID" value="TGO28359.1"/>
    <property type="molecule type" value="Genomic_DNA"/>
</dbReference>
<dbReference type="AlphaFoldDB" id="A0A4Z1FZQ3"/>
<dbReference type="PANTHER" id="PTHR40788:SF1">
    <property type="entry name" value="IPA PROTEIN"/>
    <property type="match status" value="1"/>
</dbReference>
<keyword evidence="1" id="KW-0175">Coiled coil</keyword>